<name>A0A3S5AZH1_9PLAT</name>
<dbReference type="GO" id="GO:0003779">
    <property type="term" value="F:actin binding"/>
    <property type="evidence" value="ECO:0007669"/>
    <property type="project" value="TreeGrafter"/>
</dbReference>
<evidence type="ECO:0000313" key="6">
    <source>
        <dbReference type="Proteomes" id="UP000784294"/>
    </source>
</evidence>
<dbReference type="PROSITE" id="PS50002">
    <property type="entry name" value="SH3"/>
    <property type="match status" value="1"/>
</dbReference>
<dbReference type="Proteomes" id="UP000784294">
    <property type="component" value="Unassembled WGS sequence"/>
</dbReference>
<comment type="caution">
    <text evidence="5">The sequence shown here is derived from an EMBL/GenBank/DDBJ whole genome shotgun (WGS) entry which is preliminary data.</text>
</comment>
<dbReference type="InterPro" id="IPR001452">
    <property type="entry name" value="SH3_domain"/>
</dbReference>
<feature type="compositionally biased region" description="Pro residues" evidence="3">
    <location>
        <begin position="60"/>
        <end position="70"/>
    </location>
</feature>
<dbReference type="PANTHER" id="PTHR12287">
    <property type="entry name" value="EPIDERMAL GROWTH FACTOR RECEPTOR KINASE SUBSTRATE EPS8-RELATED PROTEIN"/>
    <property type="match status" value="1"/>
</dbReference>
<keyword evidence="6" id="KW-1185">Reference proteome</keyword>
<dbReference type="GO" id="GO:0035023">
    <property type="term" value="P:regulation of Rho protein signal transduction"/>
    <property type="evidence" value="ECO:0007669"/>
    <property type="project" value="TreeGrafter"/>
</dbReference>
<dbReference type="SMART" id="SM00326">
    <property type="entry name" value="SH3"/>
    <property type="match status" value="1"/>
</dbReference>
<dbReference type="Pfam" id="PF14604">
    <property type="entry name" value="SH3_9"/>
    <property type="match status" value="1"/>
</dbReference>
<feature type="compositionally biased region" description="Acidic residues" evidence="3">
    <location>
        <begin position="83"/>
        <end position="94"/>
    </location>
</feature>
<dbReference type="PANTHER" id="PTHR12287:SF23">
    <property type="entry name" value="AROUSER, ISOFORM A-RELATED"/>
    <property type="match status" value="1"/>
</dbReference>
<dbReference type="AlphaFoldDB" id="A0A3S5AZH1"/>
<dbReference type="InterPro" id="IPR039801">
    <property type="entry name" value="EPS8-like"/>
</dbReference>
<organism evidence="5 6">
    <name type="scientific">Protopolystoma xenopodis</name>
    <dbReference type="NCBI Taxonomy" id="117903"/>
    <lineage>
        <taxon>Eukaryota</taxon>
        <taxon>Metazoa</taxon>
        <taxon>Spiralia</taxon>
        <taxon>Lophotrochozoa</taxon>
        <taxon>Platyhelminthes</taxon>
        <taxon>Monogenea</taxon>
        <taxon>Polyopisthocotylea</taxon>
        <taxon>Polystomatidea</taxon>
        <taxon>Polystomatidae</taxon>
        <taxon>Protopolystoma</taxon>
    </lineage>
</organism>
<dbReference type="SUPFAM" id="SSF50044">
    <property type="entry name" value="SH3-domain"/>
    <property type="match status" value="1"/>
</dbReference>
<evidence type="ECO:0000256" key="1">
    <source>
        <dbReference type="ARBA" id="ARBA00022443"/>
    </source>
</evidence>
<dbReference type="OrthoDB" id="10254720at2759"/>
<evidence type="ECO:0000259" key="4">
    <source>
        <dbReference type="PROSITE" id="PS50002"/>
    </source>
</evidence>
<keyword evidence="1 2" id="KW-0728">SH3 domain</keyword>
<dbReference type="GO" id="GO:0007266">
    <property type="term" value="P:Rho protein signal transduction"/>
    <property type="evidence" value="ECO:0007669"/>
    <property type="project" value="TreeGrafter"/>
</dbReference>
<dbReference type="EMBL" id="CAAALY010101514">
    <property type="protein sequence ID" value="VEL29242.1"/>
    <property type="molecule type" value="Genomic_DNA"/>
</dbReference>
<sequence length="110" mass="12049">MKVLYAFDAQCDGEMSVSIGEILTIIDQDVGAGWWQAKNQSGSEGLVPSSFLEVVYLPEPDVPPPPPPPASQRAGSVYTKPEDDWDDDWADSDEETAHNARPVSKILKFT</sequence>
<dbReference type="Gene3D" id="2.30.30.40">
    <property type="entry name" value="SH3 Domains"/>
    <property type="match status" value="1"/>
</dbReference>
<gene>
    <name evidence="5" type="ORF">PXEA_LOCUS22682</name>
</gene>
<evidence type="ECO:0000313" key="5">
    <source>
        <dbReference type="EMBL" id="VEL29242.1"/>
    </source>
</evidence>
<reference evidence="5" key="1">
    <citation type="submission" date="2018-11" db="EMBL/GenBank/DDBJ databases">
        <authorList>
            <consortium name="Pathogen Informatics"/>
        </authorList>
    </citation>
    <scope>NUCLEOTIDE SEQUENCE</scope>
</reference>
<dbReference type="GO" id="GO:0005886">
    <property type="term" value="C:plasma membrane"/>
    <property type="evidence" value="ECO:0007669"/>
    <property type="project" value="TreeGrafter"/>
</dbReference>
<dbReference type="InterPro" id="IPR036028">
    <property type="entry name" value="SH3-like_dom_sf"/>
</dbReference>
<evidence type="ECO:0000256" key="3">
    <source>
        <dbReference type="SAM" id="MobiDB-lite"/>
    </source>
</evidence>
<proteinExistence type="predicted"/>
<protein>
    <recommendedName>
        <fullName evidence="4">SH3 domain-containing protein</fullName>
    </recommendedName>
</protein>
<feature type="region of interest" description="Disordered" evidence="3">
    <location>
        <begin position="58"/>
        <end position="110"/>
    </location>
</feature>
<evidence type="ECO:0000256" key="2">
    <source>
        <dbReference type="PROSITE-ProRule" id="PRU00192"/>
    </source>
</evidence>
<accession>A0A3S5AZH1</accession>
<feature type="domain" description="SH3" evidence="4">
    <location>
        <begin position="1"/>
        <end position="57"/>
    </location>
</feature>